<comment type="similarity">
    <text evidence="7">Belongs to the PINc/VapC protein family.</text>
</comment>
<evidence type="ECO:0000256" key="2">
    <source>
        <dbReference type="ARBA" id="ARBA00022649"/>
    </source>
</evidence>
<dbReference type="InterPro" id="IPR029060">
    <property type="entry name" value="PIN-like_dom_sf"/>
</dbReference>
<dbReference type="RefSeq" id="WP_179752936.1">
    <property type="nucleotide sequence ID" value="NZ_JACCBU010000001.1"/>
</dbReference>
<dbReference type="GO" id="GO:0046872">
    <property type="term" value="F:metal ion binding"/>
    <property type="evidence" value="ECO:0007669"/>
    <property type="project" value="UniProtKB-KW"/>
</dbReference>
<dbReference type="Proteomes" id="UP000569914">
    <property type="component" value="Unassembled WGS sequence"/>
</dbReference>
<comment type="caution">
    <text evidence="9">The sequence shown here is derived from an EMBL/GenBank/DDBJ whole genome shotgun (WGS) entry which is preliminary data.</text>
</comment>
<evidence type="ECO:0000313" key="10">
    <source>
        <dbReference type="Proteomes" id="UP000569914"/>
    </source>
</evidence>
<protein>
    <submittedName>
        <fullName evidence="9">Putative nucleic acid-binding protein</fullName>
    </submittedName>
</protein>
<evidence type="ECO:0000313" key="9">
    <source>
        <dbReference type="EMBL" id="NYE72262.1"/>
    </source>
</evidence>
<evidence type="ECO:0000256" key="4">
    <source>
        <dbReference type="ARBA" id="ARBA00022723"/>
    </source>
</evidence>
<name>A0A7Y9I8P6_9ACTN</name>
<keyword evidence="4" id="KW-0479">Metal-binding</keyword>
<dbReference type="Pfam" id="PF01850">
    <property type="entry name" value="PIN"/>
    <property type="match status" value="1"/>
</dbReference>
<dbReference type="PANTHER" id="PTHR33653">
    <property type="entry name" value="RIBONUCLEASE VAPC2"/>
    <property type="match status" value="1"/>
</dbReference>
<feature type="domain" description="PIN" evidence="8">
    <location>
        <begin position="6"/>
        <end position="124"/>
    </location>
</feature>
<keyword evidence="6" id="KW-0460">Magnesium</keyword>
<sequence length="160" mass="17646">MADELVLVDTDVWSRVILGRRDQSAEVATWRRLLVGRQPVIAAQTEAELRFLPLVHRWEAESAERFTAQVERTPTAPVTPAVINAWAELRAACRARGHALADKVHQGNAWVAATALAYELPLLTGAAIYRGVPELRLLEALDEDQDGIGPPDRKGLLSPR</sequence>
<comment type="cofactor">
    <cofactor evidence="1">
        <name>Mg(2+)</name>
        <dbReference type="ChEBI" id="CHEBI:18420"/>
    </cofactor>
</comment>
<evidence type="ECO:0000259" key="8">
    <source>
        <dbReference type="Pfam" id="PF01850"/>
    </source>
</evidence>
<evidence type="ECO:0000256" key="6">
    <source>
        <dbReference type="ARBA" id="ARBA00022842"/>
    </source>
</evidence>
<gene>
    <name evidence="9" type="ORF">BKA15_003591</name>
</gene>
<evidence type="ECO:0000256" key="5">
    <source>
        <dbReference type="ARBA" id="ARBA00022801"/>
    </source>
</evidence>
<dbReference type="PANTHER" id="PTHR33653:SF1">
    <property type="entry name" value="RIBONUCLEASE VAPC2"/>
    <property type="match status" value="1"/>
</dbReference>
<proteinExistence type="inferred from homology"/>
<dbReference type="GO" id="GO:0016787">
    <property type="term" value="F:hydrolase activity"/>
    <property type="evidence" value="ECO:0007669"/>
    <property type="project" value="UniProtKB-KW"/>
</dbReference>
<dbReference type="EMBL" id="JACCBU010000001">
    <property type="protein sequence ID" value="NYE72262.1"/>
    <property type="molecule type" value="Genomic_DNA"/>
</dbReference>
<keyword evidence="3" id="KW-0540">Nuclease</keyword>
<keyword evidence="2" id="KW-1277">Toxin-antitoxin system</keyword>
<reference evidence="9 10" key="1">
    <citation type="submission" date="2020-07" db="EMBL/GenBank/DDBJ databases">
        <title>Sequencing the genomes of 1000 actinobacteria strains.</title>
        <authorList>
            <person name="Klenk H.-P."/>
        </authorList>
    </citation>
    <scope>NUCLEOTIDE SEQUENCE [LARGE SCALE GENOMIC DNA]</scope>
    <source>
        <strain evidence="9 10">DSM 22083</strain>
    </source>
</reference>
<dbReference type="AlphaFoldDB" id="A0A7Y9I8P6"/>
<dbReference type="Gene3D" id="3.40.50.1010">
    <property type="entry name" value="5'-nuclease"/>
    <property type="match status" value="1"/>
</dbReference>
<keyword evidence="10" id="KW-1185">Reference proteome</keyword>
<dbReference type="InterPro" id="IPR002716">
    <property type="entry name" value="PIN_dom"/>
</dbReference>
<keyword evidence="5" id="KW-0378">Hydrolase</keyword>
<accession>A0A7Y9I8P6</accession>
<evidence type="ECO:0000256" key="7">
    <source>
        <dbReference type="ARBA" id="ARBA00038093"/>
    </source>
</evidence>
<dbReference type="GO" id="GO:0004518">
    <property type="term" value="F:nuclease activity"/>
    <property type="evidence" value="ECO:0007669"/>
    <property type="project" value="UniProtKB-KW"/>
</dbReference>
<dbReference type="InterPro" id="IPR050556">
    <property type="entry name" value="Type_II_TA_system_RNase"/>
</dbReference>
<dbReference type="SUPFAM" id="SSF88723">
    <property type="entry name" value="PIN domain-like"/>
    <property type="match status" value="1"/>
</dbReference>
<evidence type="ECO:0000256" key="3">
    <source>
        <dbReference type="ARBA" id="ARBA00022722"/>
    </source>
</evidence>
<evidence type="ECO:0000256" key="1">
    <source>
        <dbReference type="ARBA" id="ARBA00001946"/>
    </source>
</evidence>
<organism evidence="9 10">
    <name type="scientific">Microlunatus parietis</name>
    <dbReference type="NCBI Taxonomy" id="682979"/>
    <lineage>
        <taxon>Bacteria</taxon>
        <taxon>Bacillati</taxon>
        <taxon>Actinomycetota</taxon>
        <taxon>Actinomycetes</taxon>
        <taxon>Propionibacteriales</taxon>
        <taxon>Propionibacteriaceae</taxon>
        <taxon>Microlunatus</taxon>
    </lineage>
</organism>